<keyword evidence="1" id="KW-1133">Transmembrane helix</keyword>
<name>A0A501PPG5_9PROT</name>
<dbReference type="EMBL" id="VFIY01000005">
    <property type="protein sequence ID" value="TPD61661.1"/>
    <property type="molecule type" value="Genomic_DNA"/>
</dbReference>
<dbReference type="Proteomes" id="UP000319148">
    <property type="component" value="Unassembled WGS sequence"/>
</dbReference>
<dbReference type="GO" id="GO:0000270">
    <property type="term" value="P:peptidoglycan metabolic process"/>
    <property type="evidence" value="ECO:0007669"/>
    <property type="project" value="TreeGrafter"/>
</dbReference>
<dbReference type="InterPro" id="IPR003848">
    <property type="entry name" value="DUF218"/>
</dbReference>
<feature type="domain" description="DUF218" evidence="2">
    <location>
        <begin position="38"/>
        <end position="163"/>
    </location>
</feature>
<feature type="transmembrane region" description="Helical" evidence="1">
    <location>
        <begin position="6"/>
        <end position="26"/>
    </location>
</feature>
<dbReference type="OrthoDB" id="9812311at2"/>
<accession>A0A501PPG5</accession>
<dbReference type="PANTHER" id="PTHR30336">
    <property type="entry name" value="INNER MEMBRANE PROTEIN, PROBABLE PERMEASE"/>
    <property type="match status" value="1"/>
</dbReference>
<gene>
    <name evidence="3" type="ORF">FIV46_05475</name>
</gene>
<dbReference type="AlphaFoldDB" id="A0A501PPG5"/>
<keyword evidence="4" id="KW-1185">Reference proteome</keyword>
<dbReference type="InterPro" id="IPR051599">
    <property type="entry name" value="Cell_Envelope_Assoc"/>
</dbReference>
<proteinExistence type="predicted"/>
<keyword evidence="1" id="KW-0472">Membrane</keyword>
<reference evidence="4" key="1">
    <citation type="submission" date="2019-06" db="EMBL/GenBank/DDBJ databases">
        <title>The complete genome of Emcibacter congregatus ZYLT.</title>
        <authorList>
            <person name="Zhao Z."/>
        </authorList>
    </citation>
    <scope>NUCLEOTIDE SEQUENCE [LARGE SCALE GENOMIC DNA]</scope>
    <source>
        <strain evidence="4">MCCC 1A06723</strain>
    </source>
</reference>
<evidence type="ECO:0000256" key="1">
    <source>
        <dbReference type="SAM" id="Phobius"/>
    </source>
</evidence>
<protein>
    <submittedName>
        <fullName evidence="3">YdcF family protein</fullName>
    </submittedName>
</protein>
<evidence type="ECO:0000259" key="2">
    <source>
        <dbReference type="Pfam" id="PF02698"/>
    </source>
</evidence>
<dbReference type="CDD" id="cd06259">
    <property type="entry name" value="YdcF-like"/>
    <property type="match status" value="1"/>
</dbReference>
<organism evidence="3 4">
    <name type="scientific">Emcibacter nanhaiensis</name>
    <dbReference type="NCBI Taxonomy" id="1505037"/>
    <lineage>
        <taxon>Bacteria</taxon>
        <taxon>Pseudomonadati</taxon>
        <taxon>Pseudomonadota</taxon>
        <taxon>Alphaproteobacteria</taxon>
        <taxon>Emcibacterales</taxon>
        <taxon>Emcibacteraceae</taxon>
        <taxon>Emcibacter</taxon>
    </lineage>
</organism>
<dbReference type="GO" id="GO:0005886">
    <property type="term" value="C:plasma membrane"/>
    <property type="evidence" value="ECO:0007669"/>
    <property type="project" value="TreeGrafter"/>
</dbReference>
<dbReference type="Pfam" id="PF02698">
    <property type="entry name" value="DUF218"/>
    <property type="match status" value="1"/>
</dbReference>
<evidence type="ECO:0000313" key="4">
    <source>
        <dbReference type="Proteomes" id="UP000319148"/>
    </source>
</evidence>
<dbReference type="RefSeq" id="WP_139939205.1">
    <property type="nucleotide sequence ID" value="NZ_JBHSYP010000003.1"/>
</dbReference>
<keyword evidence="1" id="KW-0812">Transmembrane</keyword>
<evidence type="ECO:0000313" key="3">
    <source>
        <dbReference type="EMBL" id="TPD61661.1"/>
    </source>
</evidence>
<comment type="caution">
    <text evidence="3">The sequence shown here is derived from an EMBL/GenBank/DDBJ whole genome shotgun (WGS) entry which is preliminary data.</text>
</comment>
<sequence length="196" mass="22452">MKLFYYIAISLFLIWLGGFGWFLHGLSAEQDLSARKADAIVVLTGGRNRLEEAAKLLKNHMGEKLFISGVNEVVTEQELYDYLDSGEELADCCIEIGREALNTEGNARETALWMTRNHYTSLRLVTSLEHMPRALVEMKRFMPETEIIGHPVGNWRPENTRFYSLAREYNKYVFSLVRAVLTDKLTSEKSLEEQPG</sequence>
<dbReference type="GO" id="GO:0043164">
    <property type="term" value="P:Gram-negative-bacterium-type cell wall biogenesis"/>
    <property type="evidence" value="ECO:0007669"/>
    <property type="project" value="TreeGrafter"/>
</dbReference>
<dbReference type="PANTHER" id="PTHR30336:SF4">
    <property type="entry name" value="ENVELOPE BIOGENESIS FACTOR ELYC"/>
    <property type="match status" value="1"/>
</dbReference>